<organism evidence="1 2">
    <name type="scientific">Muraenolepis orangiensis</name>
    <name type="common">Patagonian moray cod</name>
    <dbReference type="NCBI Taxonomy" id="630683"/>
    <lineage>
        <taxon>Eukaryota</taxon>
        <taxon>Metazoa</taxon>
        <taxon>Chordata</taxon>
        <taxon>Craniata</taxon>
        <taxon>Vertebrata</taxon>
        <taxon>Euteleostomi</taxon>
        <taxon>Actinopterygii</taxon>
        <taxon>Neopterygii</taxon>
        <taxon>Teleostei</taxon>
        <taxon>Neoteleostei</taxon>
        <taxon>Acanthomorphata</taxon>
        <taxon>Zeiogadaria</taxon>
        <taxon>Gadariae</taxon>
        <taxon>Gadiformes</taxon>
        <taxon>Muraenolepidoidei</taxon>
        <taxon>Muraenolepididae</taxon>
        <taxon>Muraenolepis</taxon>
    </lineage>
</organism>
<dbReference type="Gene3D" id="3.90.175.10">
    <property type="entry name" value="Diphtheria Toxin, domain 1"/>
    <property type="match status" value="2"/>
</dbReference>
<dbReference type="PANTHER" id="PTHR36542:SF2">
    <property type="entry name" value="GIG2-LIKE PROTEIN DRED-RELATED"/>
    <property type="match status" value="1"/>
</dbReference>
<evidence type="ECO:0000313" key="2">
    <source>
        <dbReference type="Proteomes" id="UP001148018"/>
    </source>
</evidence>
<sequence length="330" mass="37780">MFQQQPQVYWVEDDVVLPPGVKSMGQTKPQRDRIYIMYHGTTRDIADVIMREGFRQSKGGTLGRGVYLSRDLNTASRYPIGLPEAQRVVLRVIVNVGRVIAINDRGHPRQKTWHDARYGEVFDTAWCPPNCGMTRSGLEEDCVWDPNSITVVQCIDPRRGRIPTNKMFQQQPQYSWKEDDFVLPLRVTRMCQCDQIYIMYYGTTWAIADVIMRKGFRQSKGGMLGRGVYLSRDLNKASRYHIGLPDSQRVVLRVEVTVGKVIVINCKGHPRRKTWHDARYGEVFDTAWCPPDCGMTKSGLEENCVWDPDSITVVKCIAPRPCAPQCASYR</sequence>
<protein>
    <recommendedName>
        <fullName evidence="3">PARP catalytic domain-containing protein</fullName>
    </recommendedName>
</protein>
<keyword evidence="2" id="KW-1185">Reference proteome</keyword>
<name>A0A9Q0IKK6_9TELE</name>
<evidence type="ECO:0000313" key="1">
    <source>
        <dbReference type="EMBL" id="KAJ3600431.1"/>
    </source>
</evidence>
<dbReference type="GO" id="GO:0005737">
    <property type="term" value="C:cytoplasm"/>
    <property type="evidence" value="ECO:0007669"/>
    <property type="project" value="TreeGrafter"/>
</dbReference>
<dbReference type="PANTHER" id="PTHR36542">
    <property type="entry name" value="GIG2-LIKE PROTEIN DRED-RELATED"/>
    <property type="match status" value="1"/>
</dbReference>
<reference evidence="1" key="1">
    <citation type="submission" date="2022-07" db="EMBL/GenBank/DDBJ databases">
        <title>Chromosome-level genome of Muraenolepis orangiensis.</title>
        <authorList>
            <person name="Kim J."/>
        </authorList>
    </citation>
    <scope>NUCLEOTIDE SEQUENCE</scope>
    <source>
        <strain evidence="1">KU_S4_2022</strain>
        <tissue evidence="1">Muscle</tissue>
    </source>
</reference>
<evidence type="ECO:0008006" key="3">
    <source>
        <dbReference type="Google" id="ProtNLM"/>
    </source>
</evidence>
<dbReference type="SUPFAM" id="SSF56399">
    <property type="entry name" value="ADP-ribosylation"/>
    <property type="match status" value="2"/>
</dbReference>
<comment type="caution">
    <text evidence="1">The sequence shown here is derived from an EMBL/GenBank/DDBJ whole genome shotgun (WGS) entry which is preliminary data.</text>
</comment>
<gene>
    <name evidence="1" type="ORF">NHX12_031414</name>
</gene>
<dbReference type="EMBL" id="JANIIK010000047">
    <property type="protein sequence ID" value="KAJ3600431.1"/>
    <property type="molecule type" value="Genomic_DNA"/>
</dbReference>
<accession>A0A9Q0IKK6</accession>
<dbReference type="OrthoDB" id="425894at2759"/>
<proteinExistence type="predicted"/>
<dbReference type="AlphaFoldDB" id="A0A9Q0IKK6"/>
<dbReference type="Proteomes" id="UP001148018">
    <property type="component" value="Unassembled WGS sequence"/>
</dbReference>